<dbReference type="eggNOG" id="KOG0053">
    <property type="taxonomic scope" value="Eukaryota"/>
</dbReference>
<dbReference type="EC" id="2.5.1.160" evidence="7"/>
<dbReference type="CDD" id="cd00614">
    <property type="entry name" value="CGS_like"/>
    <property type="match status" value="1"/>
</dbReference>
<dbReference type="InterPro" id="IPR015421">
    <property type="entry name" value="PyrdxlP-dep_Trfase_major"/>
</dbReference>
<dbReference type="STRING" id="40148.A0A0E0BA59"/>
<evidence type="ECO:0000256" key="8">
    <source>
        <dbReference type="PIRSR" id="PIRSR001434-2"/>
    </source>
</evidence>
<protein>
    <recommendedName>
        <fullName evidence="7">plant cystathionine gamma-synthase</fullName>
        <ecNumber evidence="7">2.5.1.160</ecNumber>
    </recommendedName>
</protein>
<dbReference type="Gramene" id="OGLUM10G08860.1">
    <property type="protein sequence ID" value="OGLUM10G08860.1"/>
    <property type="gene ID" value="OGLUM10G08860"/>
</dbReference>
<comment type="catalytic activity">
    <reaction evidence="6">
        <text>O-phospho-L-homoserine + L-cysteine = L,L-cystathionine + phosphate</text>
        <dbReference type="Rhea" id="RHEA:80891"/>
        <dbReference type="ChEBI" id="CHEBI:35235"/>
        <dbReference type="ChEBI" id="CHEBI:43474"/>
        <dbReference type="ChEBI" id="CHEBI:57590"/>
        <dbReference type="ChEBI" id="CHEBI:58161"/>
        <dbReference type="EC" id="2.5.1.160"/>
    </reaction>
</comment>
<evidence type="ECO:0000256" key="3">
    <source>
        <dbReference type="ARBA" id="ARBA00022898"/>
    </source>
</evidence>
<proteinExistence type="inferred from homology"/>
<dbReference type="InterPro" id="IPR015424">
    <property type="entry name" value="PyrdxlP-dep_Trfase"/>
</dbReference>
<dbReference type="PANTHER" id="PTHR43379">
    <property type="entry name" value="CYSTATHIONINE GAMMA-SYNTHASE"/>
    <property type="match status" value="1"/>
</dbReference>
<dbReference type="EnsemblPlants" id="OGLUM10G08860.1">
    <property type="protein sequence ID" value="OGLUM10G08860.1"/>
    <property type="gene ID" value="OGLUM10G08860"/>
</dbReference>
<feature type="region of interest" description="Disordered" evidence="10">
    <location>
        <begin position="1"/>
        <end position="32"/>
    </location>
</feature>
<dbReference type="InterPro" id="IPR000277">
    <property type="entry name" value="Cys/Met-Metab_PyrdxlP-dep_enz"/>
</dbReference>
<reference evidence="11" key="2">
    <citation type="submission" date="2018-05" db="EMBL/GenBank/DDBJ databases">
        <title>OgluRS3 (Oryza glumaepatula Reference Sequence Version 3).</title>
        <authorList>
            <person name="Zhang J."/>
            <person name="Kudrna D."/>
            <person name="Lee S."/>
            <person name="Talag J."/>
            <person name="Welchert J."/>
            <person name="Wing R.A."/>
        </authorList>
    </citation>
    <scope>NUCLEOTIDE SEQUENCE [LARGE SCALE GENOMIC DNA]</scope>
</reference>
<dbReference type="HOGENOM" id="CLU_018986_1_0_1"/>
<evidence type="ECO:0000313" key="11">
    <source>
        <dbReference type="EnsemblPlants" id="OGLUM10G08860.1"/>
    </source>
</evidence>
<evidence type="ECO:0000256" key="7">
    <source>
        <dbReference type="ARBA" id="ARBA00093596"/>
    </source>
</evidence>
<dbReference type="GO" id="GO:0003962">
    <property type="term" value="F:cystathionine gamma-synthase activity"/>
    <property type="evidence" value="ECO:0007669"/>
    <property type="project" value="InterPro"/>
</dbReference>
<dbReference type="InterPro" id="IPR054542">
    <property type="entry name" value="Cys_met_metab_PP"/>
</dbReference>
<dbReference type="PIRSF" id="PIRSF001434">
    <property type="entry name" value="CGS"/>
    <property type="match status" value="1"/>
</dbReference>
<evidence type="ECO:0000256" key="9">
    <source>
        <dbReference type="RuleBase" id="RU362118"/>
    </source>
</evidence>
<evidence type="ECO:0000256" key="4">
    <source>
        <dbReference type="ARBA" id="ARBA00060510"/>
    </source>
</evidence>
<dbReference type="FunFam" id="3.40.640.10:FF:000046">
    <property type="entry name" value="Cystathionine gamma-lyase"/>
    <property type="match status" value="1"/>
</dbReference>
<organism evidence="11">
    <name type="scientific">Oryza glumipatula</name>
    <dbReference type="NCBI Taxonomy" id="40148"/>
    <lineage>
        <taxon>Eukaryota</taxon>
        <taxon>Viridiplantae</taxon>
        <taxon>Streptophyta</taxon>
        <taxon>Embryophyta</taxon>
        <taxon>Tracheophyta</taxon>
        <taxon>Spermatophyta</taxon>
        <taxon>Magnoliopsida</taxon>
        <taxon>Liliopsida</taxon>
        <taxon>Poales</taxon>
        <taxon>Poaceae</taxon>
        <taxon>BOP clade</taxon>
        <taxon>Oryzoideae</taxon>
        <taxon>Oryzeae</taxon>
        <taxon>Oryzinae</taxon>
        <taxon>Oryza</taxon>
    </lineage>
</organism>
<comment type="catalytic activity">
    <reaction evidence="5">
        <text>O-succinyl-L-homoserine + L-cysteine = L,L-cystathionine + succinate + H(+)</text>
        <dbReference type="Rhea" id="RHEA:20397"/>
        <dbReference type="ChEBI" id="CHEBI:15378"/>
        <dbReference type="ChEBI" id="CHEBI:30031"/>
        <dbReference type="ChEBI" id="CHEBI:35235"/>
        <dbReference type="ChEBI" id="CHEBI:57661"/>
        <dbReference type="ChEBI" id="CHEBI:58161"/>
    </reaction>
</comment>
<dbReference type="GO" id="GO:0019346">
    <property type="term" value="P:transsulfuration"/>
    <property type="evidence" value="ECO:0007669"/>
    <property type="project" value="InterPro"/>
</dbReference>
<dbReference type="GO" id="GO:0030170">
    <property type="term" value="F:pyridoxal phosphate binding"/>
    <property type="evidence" value="ECO:0007669"/>
    <property type="project" value="InterPro"/>
</dbReference>
<name>A0A0E0BA59_9ORYZ</name>
<dbReference type="Gene3D" id="3.90.1150.10">
    <property type="entry name" value="Aspartate Aminotransferase, domain 1"/>
    <property type="match status" value="1"/>
</dbReference>
<keyword evidence="12" id="KW-1185">Reference proteome</keyword>
<dbReference type="Gene3D" id="3.40.640.10">
    <property type="entry name" value="Type I PLP-dependent aspartate aminotransferase-like (Major domain)"/>
    <property type="match status" value="1"/>
</dbReference>
<evidence type="ECO:0000256" key="2">
    <source>
        <dbReference type="ARBA" id="ARBA00009077"/>
    </source>
</evidence>
<reference evidence="11" key="1">
    <citation type="submission" date="2015-04" db="UniProtKB">
        <authorList>
            <consortium name="EnsemblPlants"/>
        </authorList>
    </citation>
    <scope>IDENTIFICATION</scope>
</reference>
<comment type="similarity">
    <text evidence="2 9">Belongs to the trans-sulfuration enzymes family.</text>
</comment>
<comment type="cofactor">
    <cofactor evidence="1 9">
        <name>pyridoxal 5'-phosphate</name>
        <dbReference type="ChEBI" id="CHEBI:597326"/>
    </cofactor>
</comment>
<evidence type="ECO:0000256" key="1">
    <source>
        <dbReference type="ARBA" id="ARBA00001933"/>
    </source>
</evidence>
<feature type="compositionally biased region" description="Basic residues" evidence="10">
    <location>
        <begin position="13"/>
        <end position="26"/>
    </location>
</feature>
<dbReference type="GO" id="GO:0009507">
    <property type="term" value="C:chloroplast"/>
    <property type="evidence" value="ECO:0007669"/>
    <property type="project" value="TreeGrafter"/>
</dbReference>
<dbReference type="Proteomes" id="UP000026961">
    <property type="component" value="Chromosome 10"/>
</dbReference>
<sequence length="468" mass="50635">MAKSSSLVTKVSVQRRRSVHRPRRSPTKPERAAAADMFGSLAGCPPSPEYPVVPDLDDCVVDAAVDDASAAGRRKSDETLAVHAGEKLGSGAAAKTDSIATPIVSGTTHWFRDSADLIAFREGRRRSFEYGRYGNPTVKVLEEKISALERAEATLVTSSGMNAIVATLLALVPPGGHVVATADCYSEARAFIRDKLSKMGITSTFVDLDDDMEVLESVLDEGEVTMFYADSMTNPHLKVVDVTRVAELCHRRGALVCIDSTLASPINQKPLALGADVVLHSATKYIAGHHDVIAGCVSGSEALISRIRAWHHDLGGAISPNAAYMIIRGLKTMALRVEAQNRTALRMARLLEKHPKIERVYYPGLESSPWHGVATRQMAGAGGVVSFEVASDMRGVMKFVDALELPLIATSLGGCESLVQQPAVMSYWGKSEEEKAKNGIKDNFVRFSFGIEKFEDLRDDILQALEKI</sequence>
<evidence type="ECO:0000256" key="6">
    <source>
        <dbReference type="ARBA" id="ARBA00093261"/>
    </source>
</evidence>
<dbReference type="InterPro" id="IPR044639">
    <property type="entry name" value="CGS1/2"/>
</dbReference>
<keyword evidence="3 8" id="KW-0663">Pyridoxal phosphate</keyword>
<accession>A0A0E0BA59</accession>
<dbReference type="InterPro" id="IPR015422">
    <property type="entry name" value="PyrdxlP-dep_Trfase_small"/>
</dbReference>
<dbReference type="AlphaFoldDB" id="A0A0E0BA59"/>
<dbReference type="SUPFAM" id="SSF53383">
    <property type="entry name" value="PLP-dependent transferases"/>
    <property type="match status" value="1"/>
</dbReference>
<dbReference type="PANTHER" id="PTHR43379:SF3">
    <property type="entry name" value="CYS_MET METABOLISM PLP-DEPENDENT ENZYME FAMILY PROTEIN"/>
    <property type="match status" value="1"/>
</dbReference>
<dbReference type="Pfam" id="PF01053">
    <property type="entry name" value="Cys_Met_Meta_PP"/>
    <property type="match status" value="1"/>
</dbReference>
<dbReference type="FunFam" id="3.90.1150.10:FF:000033">
    <property type="entry name" value="Cystathionine gamma-synthase"/>
    <property type="match status" value="1"/>
</dbReference>
<feature type="modified residue" description="N6-(pyridoxal phosphate)lysine" evidence="8">
    <location>
        <position position="284"/>
    </location>
</feature>
<comment type="pathway">
    <text evidence="4">Amino-acid biosynthesis; L-methionine biosynthesis via de novo pathway; L-cystathionine from O-succinyl-L-homoserine: step 1/1.</text>
</comment>
<dbReference type="PROSITE" id="PS00868">
    <property type="entry name" value="CYS_MET_METAB_PP"/>
    <property type="match status" value="1"/>
</dbReference>
<dbReference type="GO" id="GO:0009086">
    <property type="term" value="P:methionine biosynthetic process"/>
    <property type="evidence" value="ECO:0007669"/>
    <property type="project" value="InterPro"/>
</dbReference>
<evidence type="ECO:0000313" key="12">
    <source>
        <dbReference type="Proteomes" id="UP000026961"/>
    </source>
</evidence>
<evidence type="ECO:0000256" key="5">
    <source>
        <dbReference type="ARBA" id="ARBA00093222"/>
    </source>
</evidence>
<evidence type="ECO:0000256" key="10">
    <source>
        <dbReference type="SAM" id="MobiDB-lite"/>
    </source>
</evidence>